<proteinExistence type="predicted"/>
<dbReference type="Proteomes" id="UP000823842">
    <property type="component" value="Unassembled WGS sequence"/>
</dbReference>
<accession>A0A9D2LSP1</accession>
<dbReference type="InterPro" id="IPR012429">
    <property type="entry name" value="HGSNAT_cat"/>
</dbReference>
<keyword evidence="1" id="KW-1133">Transmembrane helix</keyword>
<dbReference type="AlphaFoldDB" id="A0A9D2LSP1"/>
<sequence>IGWKAGLFVSIIFFIGTKNINSGSLGFGSYALFRLPENLYKGYIATYLGFTDPGFASTDYFSLFPWFFLFLSGYFLYRLFREKGWLSKLKRKAPGKSVLAFMGRHSLIFYLLHQPCLLLLMELYNIVSPL</sequence>
<keyword evidence="1" id="KW-0812">Transmembrane</keyword>
<feature type="non-terminal residue" evidence="3">
    <location>
        <position position="1"/>
    </location>
</feature>
<evidence type="ECO:0000259" key="2">
    <source>
        <dbReference type="Pfam" id="PF07786"/>
    </source>
</evidence>
<dbReference type="EMBL" id="DWYZ01000147">
    <property type="protein sequence ID" value="HJB28667.1"/>
    <property type="molecule type" value="Genomic_DNA"/>
</dbReference>
<evidence type="ECO:0000313" key="4">
    <source>
        <dbReference type="Proteomes" id="UP000823842"/>
    </source>
</evidence>
<feature type="transmembrane region" description="Helical" evidence="1">
    <location>
        <begin position="7"/>
        <end position="33"/>
    </location>
</feature>
<protein>
    <submittedName>
        <fullName evidence="3">DUF1624 domain-containing protein</fullName>
    </submittedName>
</protein>
<evidence type="ECO:0000313" key="3">
    <source>
        <dbReference type="EMBL" id="HJB28667.1"/>
    </source>
</evidence>
<reference evidence="3" key="1">
    <citation type="journal article" date="2021" name="PeerJ">
        <title>Extensive microbial diversity within the chicken gut microbiome revealed by metagenomics and culture.</title>
        <authorList>
            <person name="Gilroy R."/>
            <person name="Ravi A."/>
            <person name="Getino M."/>
            <person name="Pursley I."/>
            <person name="Horton D.L."/>
            <person name="Alikhan N.F."/>
            <person name="Baker D."/>
            <person name="Gharbi K."/>
            <person name="Hall N."/>
            <person name="Watson M."/>
            <person name="Adriaenssens E.M."/>
            <person name="Foster-Nyarko E."/>
            <person name="Jarju S."/>
            <person name="Secka A."/>
            <person name="Antonio M."/>
            <person name="Oren A."/>
            <person name="Chaudhuri R.R."/>
            <person name="La Ragione R."/>
            <person name="Hildebrand F."/>
            <person name="Pallen M.J."/>
        </authorList>
    </citation>
    <scope>NUCLEOTIDE SEQUENCE</scope>
    <source>
        <strain evidence="3">ChiSjej1B19-5720</strain>
    </source>
</reference>
<evidence type="ECO:0000256" key="1">
    <source>
        <dbReference type="SAM" id="Phobius"/>
    </source>
</evidence>
<feature type="transmembrane region" description="Helical" evidence="1">
    <location>
        <begin position="60"/>
        <end position="77"/>
    </location>
</feature>
<organism evidence="3 4">
    <name type="scientific">Candidatus Blautia faecavium</name>
    <dbReference type="NCBI Taxonomy" id="2838487"/>
    <lineage>
        <taxon>Bacteria</taxon>
        <taxon>Bacillati</taxon>
        <taxon>Bacillota</taxon>
        <taxon>Clostridia</taxon>
        <taxon>Lachnospirales</taxon>
        <taxon>Lachnospiraceae</taxon>
        <taxon>Blautia</taxon>
    </lineage>
</organism>
<keyword evidence="1" id="KW-0472">Membrane</keyword>
<name>A0A9D2LSP1_9FIRM</name>
<gene>
    <name evidence="3" type="ORF">IAA06_07715</name>
</gene>
<feature type="domain" description="Heparan-alpha-glucosaminide N-acetyltransferase catalytic" evidence="2">
    <location>
        <begin position="9"/>
        <end position="115"/>
    </location>
</feature>
<reference evidence="3" key="2">
    <citation type="submission" date="2021-04" db="EMBL/GenBank/DDBJ databases">
        <authorList>
            <person name="Gilroy R."/>
        </authorList>
    </citation>
    <scope>NUCLEOTIDE SEQUENCE</scope>
    <source>
        <strain evidence="3">ChiSjej1B19-5720</strain>
    </source>
</reference>
<comment type="caution">
    <text evidence="3">The sequence shown here is derived from an EMBL/GenBank/DDBJ whole genome shotgun (WGS) entry which is preliminary data.</text>
</comment>
<dbReference type="Pfam" id="PF07786">
    <property type="entry name" value="HGSNAT_cat"/>
    <property type="match status" value="1"/>
</dbReference>
<feature type="transmembrane region" description="Helical" evidence="1">
    <location>
        <begin position="98"/>
        <end position="121"/>
    </location>
</feature>